<keyword evidence="7" id="KW-1185">Reference proteome</keyword>
<dbReference type="InterPro" id="IPR002835">
    <property type="entry name" value="CofC"/>
</dbReference>
<comment type="pathway">
    <text evidence="5">Cofactor biosynthesis; coenzyme F420 biosynthesis.</text>
</comment>
<feature type="binding site" evidence="5">
    <location>
        <position position="165"/>
    </location>
    <ligand>
        <name>phosphoenolpyruvate</name>
        <dbReference type="ChEBI" id="CHEBI:58702"/>
    </ligand>
</feature>
<feature type="binding site" evidence="5">
    <location>
        <position position="185"/>
    </location>
    <ligand>
        <name>phosphoenolpyruvate</name>
        <dbReference type="ChEBI" id="CHEBI:58702"/>
    </ligand>
</feature>
<dbReference type="HOGENOM" id="CLU_076569_0_0_11"/>
<dbReference type="OrthoDB" id="9151145at2"/>
<dbReference type="SUPFAM" id="SSF53448">
    <property type="entry name" value="Nucleotide-diphospho-sugar transferases"/>
    <property type="match status" value="1"/>
</dbReference>
<evidence type="ECO:0000256" key="2">
    <source>
        <dbReference type="ARBA" id="ARBA00022695"/>
    </source>
</evidence>
<organism evidence="6 7">
    <name type="scientific">Segniliparus rotundus (strain ATCC BAA-972 / CDC 1076 / CIP 108378 / DSM 44985 / JCM 13578)</name>
    <dbReference type="NCBI Taxonomy" id="640132"/>
    <lineage>
        <taxon>Bacteria</taxon>
        <taxon>Bacillati</taxon>
        <taxon>Actinomycetota</taxon>
        <taxon>Actinomycetes</taxon>
        <taxon>Mycobacteriales</taxon>
        <taxon>Segniliparaceae</taxon>
        <taxon>Segniliparus</taxon>
    </lineage>
</organism>
<dbReference type="GO" id="GO:0005525">
    <property type="term" value="F:GTP binding"/>
    <property type="evidence" value="ECO:0007669"/>
    <property type="project" value="UniProtKB-KW"/>
</dbReference>
<sequence length="236" mass="24116">MVFVSRPAAPHAVVLIAVKPLREAKTRLAPALRAEQRAQLTLAMLTDVLEAARGAAWTRAVAVITADPQAGALARAYGAVVLDEPEPESAWAAPTSGARAGRAGGGLNAALRAGDAWAREQFPTALRAALHGDLPALRPGELQEALRAARGRGRSYVADHAGLGTTALIAADPAEQLAPVFGPGSAARHEASGATAITEPLPGLRHDVDVPDDLRMTGELGLGLATKALLAGVGLV</sequence>
<keyword evidence="3 5" id="KW-0547">Nucleotide-binding</keyword>
<comment type="function">
    <text evidence="5">Guanylyltransferase that catalyzes the activation of phosphoenolpyruvate (PEP) as enolpyruvoyl-2-diphospho-5'-guanosine, via the condensation of PEP with GTP. It is involved in the biosynthesis of coenzyme F420, a hydride carrier cofactor.</text>
</comment>
<dbReference type="Proteomes" id="UP000002247">
    <property type="component" value="Chromosome"/>
</dbReference>
<keyword evidence="4 5" id="KW-0342">GTP-binding</keyword>
<evidence type="ECO:0000313" key="7">
    <source>
        <dbReference type="Proteomes" id="UP000002247"/>
    </source>
</evidence>
<feature type="binding site" evidence="5">
    <location>
        <position position="182"/>
    </location>
    <ligand>
        <name>phosphoenolpyruvate</name>
        <dbReference type="ChEBI" id="CHEBI:58702"/>
    </ligand>
</feature>
<dbReference type="AlphaFoldDB" id="D6ZET7"/>
<dbReference type="NCBIfam" id="TIGR03552">
    <property type="entry name" value="F420_cofC"/>
    <property type="match status" value="1"/>
</dbReference>
<evidence type="ECO:0000256" key="5">
    <source>
        <dbReference type="HAMAP-Rule" id="MF_02114"/>
    </source>
</evidence>
<evidence type="ECO:0000313" key="6">
    <source>
        <dbReference type="EMBL" id="ADG97461.1"/>
    </source>
</evidence>
<proteinExistence type="inferred from homology"/>
<keyword evidence="1 5" id="KW-0808">Transferase</keyword>
<dbReference type="HAMAP" id="MF_02114">
    <property type="entry name" value="CofC"/>
    <property type="match status" value="1"/>
</dbReference>
<dbReference type="GO" id="GO:0043814">
    <property type="term" value="F:phospholactate guanylyltransferase activity"/>
    <property type="evidence" value="ECO:0007669"/>
    <property type="project" value="InterPro"/>
</dbReference>
<dbReference type="KEGG" id="srt:Srot_0988"/>
<accession>D6ZET7</accession>
<evidence type="ECO:0000256" key="3">
    <source>
        <dbReference type="ARBA" id="ARBA00022741"/>
    </source>
</evidence>
<dbReference type="UniPathway" id="UPA00071"/>
<evidence type="ECO:0000256" key="1">
    <source>
        <dbReference type="ARBA" id="ARBA00022679"/>
    </source>
</evidence>
<dbReference type="EC" id="2.7.7.105" evidence="5"/>
<evidence type="ECO:0000256" key="4">
    <source>
        <dbReference type="ARBA" id="ARBA00023134"/>
    </source>
</evidence>
<name>D6ZET7_SEGRD</name>
<dbReference type="STRING" id="640132.Srot_0988"/>
<dbReference type="EMBL" id="CP001958">
    <property type="protein sequence ID" value="ADG97461.1"/>
    <property type="molecule type" value="Genomic_DNA"/>
</dbReference>
<reference evidence="6 7" key="1">
    <citation type="journal article" date="2010" name="Stand. Genomic Sci.">
        <title>Complete genome sequence of Segniliparus rotundus type strain (CDC 1076).</title>
        <authorList>
            <person name="Sikorski J."/>
            <person name="Lapidus A."/>
            <person name="Copeland A."/>
            <person name="Misra M."/>
            <person name="Glavina Del Rio T."/>
            <person name="Nolan M."/>
            <person name="Lucas S."/>
            <person name="Chen F."/>
            <person name="Tice H."/>
            <person name="Cheng J.F."/>
            <person name="Jando M."/>
            <person name="Schneider S."/>
            <person name="Bruce D."/>
            <person name="Goodwin L."/>
            <person name="Pitluck S."/>
            <person name="Liolios K."/>
            <person name="Mikhailova N."/>
            <person name="Pati A."/>
            <person name="Ivanova N."/>
            <person name="Mavromatis K."/>
            <person name="Chen A."/>
            <person name="Palaniappan K."/>
            <person name="Chertkov O."/>
            <person name="Land M."/>
            <person name="Hauser L."/>
            <person name="Chang Y.J."/>
            <person name="Jeffries C.D."/>
            <person name="Brettin T."/>
            <person name="Detter J.C."/>
            <person name="Han C."/>
            <person name="Rohde M."/>
            <person name="Goker M."/>
            <person name="Bristow J."/>
            <person name="Eisen J.A."/>
            <person name="Markowitz V."/>
            <person name="Hugenholtz P."/>
            <person name="Kyrpides N.C."/>
            <person name="Klenk H.P."/>
        </authorList>
    </citation>
    <scope>NUCLEOTIDE SEQUENCE [LARGE SCALE GENOMIC DNA]</scope>
    <source>
        <strain evidence="7">ATCC BAA-972 / CDC 1076 / CIP 108378 / DSM 44985 / JCM 13578</strain>
    </source>
</reference>
<dbReference type="GO" id="GO:0052645">
    <property type="term" value="P:F420-0 metabolic process"/>
    <property type="evidence" value="ECO:0007669"/>
    <property type="project" value="UniProtKB-UniRule"/>
</dbReference>
<keyword evidence="2 5" id="KW-0548">Nucleotidyltransferase</keyword>
<dbReference type="PANTHER" id="PTHR40392:SF1">
    <property type="entry name" value="2-PHOSPHO-L-LACTATE GUANYLYLTRANSFERASE"/>
    <property type="match status" value="1"/>
</dbReference>
<gene>
    <name evidence="5" type="primary">fbiD</name>
    <name evidence="6" type="ordered locus">Srot_0988</name>
</gene>
<dbReference type="Gene3D" id="3.90.550.10">
    <property type="entry name" value="Spore Coat Polysaccharide Biosynthesis Protein SpsA, Chain A"/>
    <property type="match status" value="1"/>
</dbReference>
<dbReference type="PANTHER" id="PTHR40392">
    <property type="entry name" value="2-PHOSPHO-L-LACTATE GUANYLYLTRANSFERASE"/>
    <property type="match status" value="1"/>
</dbReference>
<dbReference type="RefSeq" id="WP_013137917.1">
    <property type="nucleotide sequence ID" value="NC_014168.1"/>
</dbReference>
<dbReference type="eggNOG" id="COG1920">
    <property type="taxonomic scope" value="Bacteria"/>
</dbReference>
<comment type="catalytic activity">
    <reaction evidence="5">
        <text>phosphoenolpyruvate + GTP + H(+) = enolpyruvoyl-2-diphospho-5'-guanosine + diphosphate</text>
        <dbReference type="Rhea" id="RHEA:30519"/>
        <dbReference type="ChEBI" id="CHEBI:15378"/>
        <dbReference type="ChEBI" id="CHEBI:33019"/>
        <dbReference type="ChEBI" id="CHEBI:37565"/>
        <dbReference type="ChEBI" id="CHEBI:58702"/>
        <dbReference type="ChEBI" id="CHEBI:143701"/>
        <dbReference type="EC" id="2.7.7.105"/>
    </reaction>
</comment>
<dbReference type="Pfam" id="PF01983">
    <property type="entry name" value="CofC"/>
    <property type="match status" value="1"/>
</dbReference>
<protein>
    <recommendedName>
        <fullName evidence="5">Phosphoenolpyruvate guanylyltransferase</fullName>
        <shortName evidence="5">PEP guanylyltransferase</shortName>
        <ecNumber evidence="5">2.7.7.105</ecNumber>
    </recommendedName>
</protein>
<dbReference type="InterPro" id="IPR029044">
    <property type="entry name" value="Nucleotide-diphossugar_trans"/>
</dbReference>
<comment type="similarity">
    <text evidence="5">Belongs to the CofC family.</text>
</comment>